<feature type="transmembrane region" description="Helical" evidence="1">
    <location>
        <begin position="50"/>
        <end position="67"/>
    </location>
</feature>
<dbReference type="EMBL" id="JAUEPS010000070">
    <property type="protein sequence ID" value="KAK0441497.1"/>
    <property type="molecule type" value="Genomic_DNA"/>
</dbReference>
<feature type="transmembrane region" description="Helical" evidence="1">
    <location>
        <begin position="79"/>
        <end position="97"/>
    </location>
</feature>
<protein>
    <submittedName>
        <fullName evidence="2">Uncharacterized protein</fullName>
    </submittedName>
</protein>
<evidence type="ECO:0000313" key="3">
    <source>
        <dbReference type="Proteomes" id="UP001175211"/>
    </source>
</evidence>
<keyword evidence="1" id="KW-1133">Transmembrane helix</keyword>
<dbReference type="AlphaFoldDB" id="A0AA39MP64"/>
<keyword evidence="3" id="KW-1185">Reference proteome</keyword>
<gene>
    <name evidence="2" type="ORF">EV420DRAFT_1485655</name>
</gene>
<dbReference type="Proteomes" id="UP001175211">
    <property type="component" value="Unassembled WGS sequence"/>
</dbReference>
<accession>A0AA39MP64</accession>
<evidence type="ECO:0000313" key="2">
    <source>
        <dbReference type="EMBL" id="KAK0441497.1"/>
    </source>
</evidence>
<dbReference type="RefSeq" id="XP_060324002.1">
    <property type="nucleotide sequence ID" value="XM_060470271.1"/>
</dbReference>
<evidence type="ECO:0000256" key="1">
    <source>
        <dbReference type="SAM" id="Phobius"/>
    </source>
</evidence>
<comment type="caution">
    <text evidence="2">The sequence shown here is derived from an EMBL/GenBank/DDBJ whole genome shotgun (WGS) entry which is preliminary data.</text>
</comment>
<keyword evidence="1" id="KW-0812">Transmembrane</keyword>
<proteinExistence type="predicted"/>
<name>A0AA39MP64_ARMTA</name>
<organism evidence="2 3">
    <name type="scientific">Armillaria tabescens</name>
    <name type="common">Ringless honey mushroom</name>
    <name type="synonym">Agaricus tabescens</name>
    <dbReference type="NCBI Taxonomy" id="1929756"/>
    <lineage>
        <taxon>Eukaryota</taxon>
        <taxon>Fungi</taxon>
        <taxon>Dikarya</taxon>
        <taxon>Basidiomycota</taxon>
        <taxon>Agaricomycotina</taxon>
        <taxon>Agaricomycetes</taxon>
        <taxon>Agaricomycetidae</taxon>
        <taxon>Agaricales</taxon>
        <taxon>Marasmiineae</taxon>
        <taxon>Physalacriaceae</taxon>
        <taxon>Desarmillaria</taxon>
    </lineage>
</organism>
<reference evidence="2" key="1">
    <citation type="submission" date="2023-06" db="EMBL/GenBank/DDBJ databases">
        <authorList>
            <consortium name="Lawrence Berkeley National Laboratory"/>
            <person name="Ahrendt S."/>
            <person name="Sahu N."/>
            <person name="Indic B."/>
            <person name="Wong-Bajracharya J."/>
            <person name="Merenyi Z."/>
            <person name="Ke H.-M."/>
            <person name="Monk M."/>
            <person name="Kocsube S."/>
            <person name="Drula E."/>
            <person name="Lipzen A."/>
            <person name="Balint B."/>
            <person name="Henrissat B."/>
            <person name="Andreopoulos B."/>
            <person name="Martin F.M."/>
            <person name="Harder C.B."/>
            <person name="Rigling D."/>
            <person name="Ford K.L."/>
            <person name="Foster G.D."/>
            <person name="Pangilinan J."/>
            <person name="Papanicolaou A."/>
            <person name="Barry K."/>
            <person name="LaButti K."/>
            <person name="Viragh M."/>
            <person name="Koriabine M."/>
            <person name="Yan M."/>
            <person name="Riley R."/>
            <person name="Champramary S."/>
            <person name="Plett K.L."/>
            <person name="Tsai I.J."/>
            <person name="Slot J."/>
            <person name="Sipos G."/>
            <person name="Plett J."/>
            <person name="Nagy L.G."/>
            <person name="Grigoriev I.V."/>
        </authorList>
    </citation>
    <scope>NUCLEOTIDE SEQUENCE</scope>
    <source>
        <strain evidence="2">CCBAS 213</strain>
    </source>
</reference>
<dbReference type="GeneID" id="85353819"/>
<keyword evidence="1" id="KW-0472">Membrane</keyword>
<sequence>MVLEAKKNSPTFTASQPFEWTEVSQSITTKNSGQNLECFVSCSKDLFRPYCLLLVALDIGIFTIQSIDAGPNMSWIKTFLYFSVVASLGSIMSAFLLQRKNQEVLRVSYMEACQLMNRFRDASGLYSL</sequence>